<keyword evidence="2" id="KW-1185">Reference proteome</keyword>
<dbReference type="Proteomes" id="UP000006671">
    <property type="component" value="Unassembled WGS sequence"/>
</dbReference>
<dbReference type="KEGG" id="ngr:NAEGRDRAFT_62641"/>
<dbReference type="InterPro" id="IPR032675">
    <property type="entry name" value="LRR_dom_sf"/>
</dbReference>
<dbReference type="InParanoid" id="D2V1N8"/>
<dbReference type="RefSeq" id="XP_002682086.1">
    <property type="nucleotide sequence ID" value="XM_002682040.1"/>
</dbReference>
<dbReference type="GeneID" id="8850012"/>
<dbReference type="Gene3D" id="3.80.10.10">
    <property type="entry name" value="Ribonuclease Inhibitor"/>
    <property type="match status" value="1"/>
</dbReference>
<dbReference type="SUPFAM" id="SSF52047">
    <property type="entry name" value="RNI-like"/>
    <property type="match status" value="2"/>
</dbReference>
<accession>D2V1N8</accession>
<sequence>MQSRDDHQLACVPEEILIDHFLPFVHHKALISLKTTNQYFNKLVWDYWIKYKTSYSIPYGIACGRFENIYKHFLCKLANLTEIGAEKSLDDDGFCQQLDDFSLFKMLESLSGKLKKLDLARYDTLCGNFIQDIAEKKIPALYTIEEMLIRDIDFELQNMTMEAFENLKKLVLIGKDAVDIEFDTFKFPPSLETLVLDYELPDTFVASIGKQCPNLTDLRVKGVSDDVAIELIESLPKLTSFHVTLDESCTTMSSSFFSIFKKKGITLNISSISLPYSINTKSAINPFGIYSEKLTYLGLYCTGLEMNDILLNSIVCLKNLKKLKLVFDVEEVKFTSKCLHSLSNNSTLKHLESLTCTLNSGAGSLVPIIVDNAIKEINLQGEEEEYFDFSFLKRCSNIETLNLDFETENNNLSATLSSKIHLPNLRTVSGKLFTCNIVNLLPNKQNIKSLKMVYDSDMDLTQFKTLKNLELSLNVCLPNDIVLPLSLNNLEVFSHIVDPSYTGFINNILALKNLRILKLKMECLQNETVATICTKDSPIEELLIGGSKFLTNSITHHFTSMENLRNLMVIDCREFKDCNEISLLEYERNFHMFSSKIKERKFDFEKAYSTVNEELKSRLMMETYKSIDTLFQELHTTHFTKLMKERKLIELNLCACSVLTLLKEKGLRLERDNEFWLFYYLLLSTNSDFMPLHQNDMLKFVNSVFARLNEGILSQEQIARLQFCCSNSIEPFIKGASYGIVLAILSILLDLNDLDTISKISSSLPQALFMVNPQLVKTVTKFMERCVREKDCLLQIFSFPDLFLILSTISFSMEITSTPSFSEFCHAITSAYCFNINCPAVMAQYFEKFSSIQHIYNPFTNLSAKVKKEKEAFRKVDPLDVSIPTRERVSIAVDPAWADKNTYVDCIDISHGFNVELFKKIKSHTFEAFGFKWYLSIQNGEYLGEVRTSLHLDSVHSTNPDEISLQLDHLQVKVLFMNFNFDPSYYYVKTHKFKFKDDFVSDNVYYNKDPYEKSLTEFNYRTIICIKLLEKKMKQVHPLTTFPNNPLNYLSNKHPWLSRQISKERPIHHETITILTPLETLVDDCFSSDTIHAFGNNVHFYIKPKSRKSGLFAVDLTDQFIPTDLYKVKYLFANESFDMDSVQIGKYERKSEIEMDLEDTPYIDSELDYNLFEPTFHQPTVIEREPGKFFNKYVFQLVLVLSNTAHGLDIGNPYDDMDDDDDWEDM</sequence>
<proteinExistence type="predicted"/>
<evidence type="ECO:0000313" key="2">
    <source>
        <dbReference type="Proteomes" id="UP000006671"/>
    </source>
</evidence>
<organism evidence="2">
    <name type="scientific">Naegleria gruberi</name>
    <name type="common">Amoeba</name>
    <dbReference type="NCBI Taxonomy" id="5762"/>
    <lineage>
        <taxon>Eukaryota</taxon>
        <taxon>Discoba</taxon>
        <taxon>Heterolobosea</taxon>
        <taxon>Tetramitia</taxon>
        <taxon>Eutetramitia</taxon>
        <taxon>Vahlkampfiidae</taxon>
        <taxon>Naegleria</taxon>
    </lineage>
</organism>
<protein>
    <submittedName>
        <fullName evidence="1">Predicted protein</fullName>
    </submittedName>
</protein>
<dbReference type="EMBL" id="GG738848">
    <property type="protein sequence ID" value="EFC49342.1"/>
    <property type="molecule type" value="Genomic_DNA"/>
</dbReference>
<gene>
    <name evidence="1" type="ORF">NAEGRDRAFT_62641</name>
</gene>
<name>D2V1N8_NAEGR</name>
<dbReference type="OrthoDB" id="2334625at2759"/>
<dbReference type="AlphaFoldDB" id="D2V1N8"/>
<evidence type="ECO:0000313" key="1">
    <source>
        <dbReference type="EMBL" id="EFC49342.1"/>
    </source>
</evidence>
<reference evidence="1 2" key="1">
    <citation type="journal article" date="2010" name="Cell">
        <title>The genome of Naegleria gruberi illuminates early eukaryotic versatility.</title>
        <authorList>
            <person name="Fritz-Laylin L.K."/>
            <person name="Prochnik S.E."/>
            <person name="Ginger M.L."/>
            <person name="Dacks J.B."/>
            <person name="Carpenter M.L."/>
            <person name="Field M.C."/>
            <person name="Kuo A."/>
            <person name="Paredez A."/>
            <person name="Chapman J."/>
            <person name="Pham J."/>
            <person name="Shu S."/>
            <person name="Neupane R."/>
            <person name="Cipriano M."/>
            <person name="Mancuso J."/>
            <person name="Tu H."/>
            <person name="Salamov A."/>
            <person name="Lindquist E."/>
            <person name="Shapiro H."/>
            <person name="Lucas S."/>
            <person name="Grigoriev I.V."/>
            <person name="Cande W.Z."/>
            <person name="Fulton C."/>
            <person name="Rokhsar D.S."/>
            <person name="Dawson S.C."/>
        </authorList>
    </citation>
    <scope>NUCLEOTIDE SEQUENCE [LARGE SCALE GENOMIC DNA]</scope>
    <source>
        <strain evidence="1 2">NEG-M</strain>
    </source>
</reference>
<dbReference type="VEuPathDB" id="AmoebaDB:NAEGRDRAFT_62641"/>